<dbReference type="SUPFAM" id="SSF69318">
    <property type="entry name" value="Integrin alpha N-terminal domain"/>
    <property type="match status" value="2"/>
</dbReference>
<comment type="caution">
    <text evidence="5">The sequence shown here is derived from an EMBL/GenBank/DDBJ whole genome shotgun (WGS) entry which is preliminary data.</text>
</comment>
<feature type="domain" description="N-acetylmuramoyl-L-alanine amidase" evidence="3">
    <location>
        <begin position="335"/>
        <end position="485"/>
    </location>
</feature>
<dbReference type="SMART" id="SM00701">
    <property type="entry name" value="PGRP"/>
    <property type="match status" value="1"/>
</dbReference>
<gene>
    <name evidence="5" type="ORF">GYH36_14430</name>
</gene>
<dbReference type="Gene3D" id="3.40.80.10">
    <property type="entry name" value="Peptidoglycan recognition protein-like"/>
    <property type="match status" value="1"/>
</dbReference>
<dbReference type="SMART" id="SM00644">
    <property type="entry name" value="Ami_2"/>
    <property type="match status" value="1"/>
</dbReference>
<dbReference type="EMBL" id="JAAFAN010000052">
    <property type="protein sequence ID" value="NDO90643.1"/>
    <property type="molecule type" value="Genomic_DNA"/>
</dbReference>
<dbReference type="Pfam" id="PF13517">
    <property type="entry name" value="FG-GAP_3"/>
    <property type="match status" value="1"/>
</dbReference>
<accession>A0ABX0BFJ8</accession>
<protein>
    <recommendedName>
        <fullName evidence="7">Peptidoglycan recognition protein family domain-containing protein</fullName>
    </recommendedName>
</protein>
<evidence type="ECO:0000256" key="1">
    <source>
        <dbReference type="ARBA" id="ARBA00022729"/>
    </source>
</evidence>
<feature type="domain" description="Peptidoglycan recognition protein family" evidence="4">
    <location>
        <begin position="322"/>
        <end position="469"/>
    </location>
</feature>
<evidence type="ECO:0000313" key="5">
    <source>
        <dbReference type="EMBL" id="NDO90643.1"/>
    </source>
</evidence>
<feature type="compositionally biased region" description="Low complexity" evidence="2">
    <location>
        <begin position="209"/>
        <end position="223"/>
    </location>
</feature>
<evidence type="ECO:0000256" key="2">
    <source>
        <dbReference type="SAM" id="MobiDB-lite"/>
    </source>
</evidence>
<dbReference type="InterPro" id="IPR006619">
    <property type="entry name" value="PGRP_domain_met/bac"/>
</dbReference>
<feature type="region of interest" description="Disordered" evidence="2">
    <location>
        <begin position="200"/>
        <end position="270"/>
    </location>
</feature>
<evidence type="ECO:0000313" key="6">
    <source>
        <dbReference type="Proteomes" id="UP000471672"/>
    </source>
</evidence>
<evidence type="ECO:0008006" key="7">
    <source>
        <dbReference type="Google" id="ProtNLM"/>
    </source>
</evidence>
<dbReference type="InterPro" id="IPR036505">
    <property type="entry name" value="Amidase/PGRP_sf"/>
</dbReference>
<dbReference type="CDD" id="cd06583">
    <property type="entry name" value="PGRP"/>
    <property type="match status" value="1"/>
</dbReference>
<dbReference type="InterPro" id="IPR002502">
    <property type="entry name" value="Amidase_domain"/>
</dbReference>
<evidence type="ECO:0000259" key="4">
    <source>
        <dbReference type="SMART" id="SM00701"/>
    </source>
</evidence>
<sequence length="1007" mass="103055">MRRATSVVAGVSAWVTVAVGSVGLPFLGGEAAAVPADGEATAPLTTVPAALAAAQDSEGEPVLEEVPLEPDPALANPDGAAADAVPFDGAVDDGTGPSDVVLAAETTAAGVVVVGVTWEQGSAPEDLAVEIRTRSADGWSAWSALEADDAAAGEGDGSPLAGVRDGTEPYLAGEVDAVEVALRHAAGDGPVDARLTVVGTEEPDADGDPPSTTEPAEPGTTEPVDPGTTEPVDPGATEPGTTEPADPGTTEPGTTEPTEEGTTDGGLPADASLDAEALGEVSRVSLDVVGTEAPTEGASTGTALTEAELAGAALAAASSPRPTIYSRAQWGADESISTWTPQIGKVVAATVHHTAGTNSYTSAQVPALLRGIYTYHAQSRGWGDIGYNVLVDKFGRLWEGRKGGLDRAVIGAHASGVNSAAFGVSFMGNYDTTAVPTVAVDAAARVIAWKFALHGVTAGSSTVINGQRLQTVFGHREVGQTSCPGQYLFARMPELRTKVKGLEGDTAARAYAPRDMSGDGYADLALRGSSTADLATASGAGWRPATSVGMGWTGPRTVGAGDWTGDGLPDLMLVDASGRLWLYPGRSDGRWSPRRAIGNGWQVMTLVTGGHDWDGDGRPDLLARHRDGTLYLYPSNGRGGFGTRRAIGSGWQVMSAVTMTGTLSDGRPALVARSGVTLYLYRGDGKGGFSGGRTVVGTGWQVMTAIVGVGDMNDDGRSGDIVARDSSGRLFLYPGNGTGGVRGRSQIGSGWQSFSGIVSASRSGRGQDLYAVRSGNGELLRYSYQGQGDFQRVVPTGVAAGSGVAELVPTGDFDRDGRRDLVVRRTNGDLYVHRGTGGGRYAASGTRVGTGWQVMRQVIDGGNFLGDGNASLIALDTSGRIWLYPTAGANRFGARVLLASGVSNVDMIVNAGMWSGGRVPDLLTRDSRTGDLQLRRGNGAALLGNPTTVGTGWGALTRVVGVGDVDGDGKHDLVASRPDGTLVLYAGNGSGGFYPWRTYGSAGAPIS</sequence>
<dbReference type="Proteomes" id="UP000471672">
    <property type="component" value="Unassembled WGS sequence"/>
</dbReference>
<dbReference type="Pfam" id="PF01510">
    <property type="entry name" value="Amidase_2"/>
    <property type="match status" value="1"/>
</dbReference>
<keyword evidence="6" id="KW-1185">Reference proteome</keyword>
<dbReference type="Gene3D" id="2.130.10.130">
    <property type="entry name" value="Integrin alpha, N-terminal"/>
    <property type="match status" value="1"/>
</dbReference>
<reference evidence="5 6" key="1">
    <citation type="journal article" date="2021" name="Arch. Microbiol.">
        <title>Cellulosimicrobium fucosivorans sp. nov., isolated from San Elijo Lagoon, contains a fucose metabolic pathway linked to carotenoid production.</title>
        <authorList>
            <person name="Aviles F.A."/>
            <person name="Kyndt J.A."/>
        </authorList>
    </citation>
    <scope>NUCLEOTIDE SEQUENCE [LARGE SCALE GENOMIC DNA]</scope>
    <source>
        <strain evidence="5 6">SE3</strain>
    </source>
</reference>
<evidence type="ECO:0000259" key="3">
    <source>
        <dbReference type="SMART" id="SM00644"/>
    </source>
</evidence>
<dbReference type="InterPro" id="IPR028994">
    <property type="entry name" value="Integrin_alpha_N"/>
</dbReference>
<dbReference type="PANTHER" id="PTHR44103">
    <property type="entry name" value="PROPROTEIN CONVERTASE P"/>
    <property type="match status" value="1"/>
</dbReference>
<dbReference type="SUPFAM" id="SSF55846">
    <property type="entry name" value="N-acetylmuramoyl-L-alanine amidase-like"/>
    <property type="match status" value="1"/>
</dbReference>
<feature type="compositionally biased region" description="Low complexity" evidence="2">
    <location>
        <begin position="236"/>
        <end position="256"/>
    </location>
</feature>
<name>A0ABX0BFJ8_9MICO</name>
<dbReference type="PANTHER" id="PTHR44103:SF1">
    <property type="entry name" value="PROPROTEIN CONVERTASE P"/>
    <property type="match status" value="1"/>
</dbReference>
<keyword evidence="1" id="KW-0732">Signal</keyword>
<organism evidence="5 6">
    <name type="scientific">Cellulosimicrobium composti</name>
    <dbReference type="NCBI Taxonomy" id="2672572"/>
    <lineage>
        <taxon>Bacteria</taxon>
        <taxon>Bacillati</taxon>
        <taxon>Actinomycetota</taxon>
        <taxon>Actinomycetes</taxon>
        <taxon>Micrococcales</taxon>
        <taxon>Promicromonosporaceae</taxon>
        <taxon>Cellulosimicrobium</taxon>
    </lineage>
</organism>
<dbReference type="InterPro" id="IPR013517">
    <property type="entry name" value="FG-GAP"/>
</dbReference>
<proteinExistence type="predicted"/>